<name>A0A0A1SWB2_9HYPO</name>
<feature type="region of interest" description="Disordered" evidence="1">
    <location>
        <begin position="136"/>
        <end position="179"/>
    </location>
</feature>
<feature type="compositionally biased region" description="Gly residues" evidence="1">
    <location>
        <begin position="524"/>
        <end position="534"/>
    </location>
</feature>
<organism evidence="3 4">
    <name type="scientific">[Torrubiella] hemipterigena</name>
    <dbReference type="NCBI Taxonomy" id="1531966"/>
    <lineage>
        <taxon>Eukaryota</taxon>
        <taxon>Fungi</taxon>
        <taxon>Dikarya</taxon>
        <taxon>Ascomycota</taxon>
        <taxon>Pezizomycotina</taxon>
        <taxon>Sordariomycetes</taxon>
        <taxon>Hypocreomycetidae</taxon>
        <taxon>Hypocreales</taxon>
        <taxon>Clavicipitaceae</taxon>
        <taxon>Clavicipitaceae incertae sedis</taxon>
        <taxon>'Torrubiella' clade</taxon>
    </lineage>
</organism>
<feature type="transmembrane region" description="Helical" evidence="2">
    <location>
        <begin position="63"/>
        <end position="83"/>
    </location>
</feature>
<feature type="compositionally biased region" description="Polar residues" evidence="1">
    <location>
        <begin position="414"/>
        <end position="437"/>
    </location>
</feature>
<protein>
    <recommendedName>
        <fullName evidence="5">Fibroin-3 related protein</fullName>
    </recommendedName>
</protein>
<dbReference type="PANTHER" id="PTHR40018:SF1">
    <property type="entry name" value="[PSI+] INDUCTION PROTEIN 2"/>
    <property type="match status" value="1"/>
</dbReference>
<sequence length="652" mass="70053">MPTIDVEMARSLRGGLLEIMKENFARSVAETLRRRNIIGDTEQHVDNVKTAFSSWDNCMKAAYCKWPVIAIIVIGSLILLSVITCVVRCCCCGMSCCCSCFRCLKCCECCTCCEPRRKNNQYLDAPYVPPHHGYQQQPPMHANYGPPPPQHHSSAPQYAEFETGRKGPEDALPQMPGWDTANSKKVLIEEDDAVEMNALKPKTNEHPNDPRMAGASAAGAVSPVSIHEQRHGYNRTPQGEMKQYNAVGAGNRMHDNRTVSPFAPNDRQGPFGQPGQGYGSNRLSDGYGLDQPYDNHAAALPAPTIPLVAAGTRLGQQQHDASHQYNQGYAEMPIEPGQAQATPHSGYSEMPSEPRAVGAELPGSVSAQSFEMSAEPLGYGQKSHQSSNEPVIMEMPTSDHVAPVELDGGMTPITPVTATPNAARGNSQSPPNPQMQRRPTGDAPDGYGMRRQGTGESNAGQYGSRPPPQGNSGRPDAMRRHGTGDSSNPGGAPFGMEPRMRNSPGPRSPGGMSPGPRNSPGPGQRRGPGPGPGGRPDQYQPSPLNTPGPYGDGYARPPPRDGGNRTYSPAPQMRSPQHTVPLAQPTPRGPDIAPPPTSPITNNAGFDFSSGYSRPPTGGRVNSEQSLNGSRNPQPGYQQQQQQQQYGQHQGW</sequence>
<feature type="compositionally biased region" description="Polar residues" evidence="1">
    <location>
        <begin position="565"/>
        <end position="578"/>
    </location>
</feature>
<reference evidence="3 4" key="1">
    <citation type="journal article" date="2015" name="Genome Announc.">
        <title>Draft Genome Sequence and Gene Annotation of the Entomopathogenic Fungus Verticillium hemipterigenum.</title>
        <authorList>
            <person name="Horn F."/>
            <person name="Habel A."/>
            <person name="Scharf D.H."/>
            <person name="Dworschak J."/>
            <person name="Brakhage A.A."/>
            <person name="Guthke R."/>
            <person name="Hertweck C."/>
            <person name="Linde J."/>
        </authorList>
    </citation>
    <scope>NUCLEOTIDE SEQUENCE [LARGE SCALE GENOMIC DNA]</scope>
</reference>
<keyword evidence="2" id="KW-0472">Membrane</keyword>
<evidence type="ECO:0000313" key="3">
    <source>
        <dbReference type="EMBL" id="CEJ82561.1"/>
    </source>
</evidence>
<dbReference type="EMBL" id="CDHN01000001">
    <property type="protein sequence ID" value="CEJ82561.1"/>
    <property type="molecule type" value="Genomic_DNA"/>
</dbReference>
<feature type="region of interest" description="Disordered" evidence="1">
    <location>
        <begin position="400"/>
        <end position="652"/>
    </location>
</feature>
<evidence type="ECO:0000313" key="4">
    <source>
        <dbReference type="Proteomes" id="UP000039046"/>
    </source>
</evidence>
<dbReference type="Proteomes" id="UP000039046">
    <property type="component" value="Unassembled WGS sequence"/>
</dbReference>
<proteinExistence type="predicted"/>
<gene>
    <name evidence="3" type="ORF">VHEMI02620</name>
</gene>
<feature type="compositionally biased region" description="Low complexity" evidence="1">
    <location>
        <begin position="501"/>
        <end position="523"/>
    </location>
</feature>
<evidence type="ECO:0000256" key="2">
    <source>
        <dbReference type="SAM" id="Phobius"/>
    </source>
</evidence>
<dbReference type="PANTHER" id="PTHR40018">
    <property type="entry name" value="[PSI+] INDUCTION PROTEIN 2"/>
    <property type="match status" value="1"/>
</dbReference>
<dbReference type="STRING" id="1531966.A0A0A1SWB2"/>
<dbReference type="GO" id="GO:0005886">
    <property type="term" value="C:plasma membrane"/>
    <property type="evidence" value="ECO:0007669"/>
    <property type="project" value="TreeGrafter"/>
</dbReference>
<dbReference type="GO" id="GO:0005935">
    <property type="term" value="C:cellular bud neck"/>
    <property type="evidence" value="ECO:0007669"/>
    <property type="project" value="TreeGrafter"/>
</dbReference>
<feature type="compositionally biased region" description="Low complexity" evidence="1">
    <location>
        <begin position="633"/>
        <end position="652"/>
    </location>
</feature>
<dbReference type="OrthoDB" id="5401332at2759"/>
<evidence type="ECO:0008006" key="5">
    <source>
        <dbReference type="Google" id="ProtNLM"/>
    </source>
</evidence>
<dbReference type="InterPro" id="IPR037504">
    <property type="entry name" value="PSI_induc_2"/>
</dbReference>
<dbReference type="AlphaFoldDB" id="A0A0A1SWB2"/>
<keyword evidence="2" id="KW-0812">Transmembrane</keyword>
<feature type="region of interest" description="Disordered" evidence="1">
    <location>
        <begin position="336"/>
        <end position="359"/>
    </location>
</feature>
<evidence type="ECO:0000256" key="1">
    <source>
        <dbReference type="SAM" id="MobiDB-lite"/>
    </source>
</evidence>
<accession>A0A0A1SWB2</accession>
<keyword evidence="4" id="KW-1185">Reference proteome</keyword>
<feature type="compositionally biased region" description="Polar residues" evidence="1">
    <location>
        <begin position="620"/>
        <end position="632"/>
    </location>
</feature>
<dbReference type="HOGENOM" id="CLU_022094_0_0_1"/>
<keyword evidence="2" id="KW-1133">Transmembrane helix</keyword>